<name>A0A0F8ZUU2_9ZZZZ</name>
<accession>A0A0F8ZUU2</accession>
<evidence type="ECO:0008006" key="2">
    <source>
        <dbReference type="Google" id="ProtNLM"/>
    </source>
</evidence>
<sequence length="235" mass="24870">MAQRFYGGQNSNNFSEWTAVVTSGTKNFSLSAGSALGGTAFGLLWDGGAGTHRKATFNIPTTGTAEIRIAFRLNIDTFAMSGFGFHNIFEVTKDGGIETQVCWLGLKESGGFIFPNMEVRIDSGASISVTSPSIMPGGDATLECRLKKASSDIANDGEAEVFVNGFSVVSNTSLDIFNRMVVASTTRIHLIADGGAAGTPGNYDVDEFYYRDDVTPIFPPVAFSGYDLVLGGGQP</sequence>
<dbReference type="AlphaFoldDB" id="A0A0F8ZUU2"/>
<comment type="caution">
    <text evidence="1">The sequence shown here is derived from an EMBL/GenBank/DDBJ whole genome shotgun (WGS) entry which is preliminary data.</text>
</comment>
<evidence type="ECO:0000313" key="1">
    <source>
        <dbReference type="EMBL" id="KKK97648.1"/>
    </source>
</evidence>
<dbReference type="EMBL" id="LAZR01045957">
    <property type="protein sequence ID" value="KKK97648.1"/>
    <property type="molecule type" value="Genomic_DNA"/>
</dbReference>
<gene>
    <name evidence="1" type="ORF">LCGC14_2650650</name>
</gene>
<proteinExistence type="predicted"/>
<protein>
    <recommendedName>
        <fullName evidence="2">Ig-like domain-containing protein</fullName>
    </recommendedName>
</protein>
<organism evidence="1">
    <name type="scientific">marine sediment metagenome</name>
    <dbReference type="NCBI Taxonomy" id="412755"/>
    <lineage>
        <taxon>unclassified sequences</taxon>
        <taxon>metagenomes</taxon>
        <taxon>ecological metagenomes</taxon>
    </lineage>
</organism>
<reference evidence="1" key="1">
    <citation type="journal article" date="2015" name="Nature">
        <title>Complex archaea that bridge the gap between prokaryotes and eukaryotes.</title>
        <authorList>
            <person name="Spang A."/>
            <person name="Saw J.H."/>
            <person name="Jorgensen S.L."/>
            <person name="Zaremba-Niedzwiedzka K."/>
            <person name="Martijn J."/>
            <person name="Lind A.E."/>
            <person name="van Eijk R."/>
            <person name="Schleper C."/>
            <person name="Guy L."/>
            <person name="Ettema T.J."/>
        </authorList>
    </citation>
    <scope>NUCLEOTIDE SEQUENCE</scope>
</reference>